<accession>A0A6C0FFN4</accession>
<dbReference type="EMBL" id="MN738822">
    <property type="protein sequence ID" value="QHT37885.1"/>
    <property type="molecule type" value="Genomic_DNA"/>
</dbReference>
<name>A0A6C0FFN4_9ZZZZ</name>
<sequence length="227" mass="25987">MSSLINSASVYIAGDTPKKRVSTMRKTIKKKYSDSIPPDMNRIDNNGPSTIEELQNYSNERTERVNELLNEMSSLGNDEENTMGDFLPIEPPNVQNKKDMEALEFSREYNPTISTYLEATNARKNKKKDEPTLYGANDSSHAKLSNYMQSYEPPKTEPYYKKMGIGSTQEGGSDKLMERINYMIHLLEAQQHEKTDTITEEFILYIFLGAFVIFVVDSFARTGTYKR</sequence>
<keyword evidence="1" id="KW-0812">Transmembrane</keyword>
<evidence type="ECO:0000313" key="2">
    <source>
        <dbReference type="EMBL" id="QHT37885.1"/>
    </source>
</evidence>
<organism evidence="2">
    <name type="scientific">viral metagenome</name>
    <dbReference type="NCBI Taxonomy" id="1070528"/>
    <lineage>
        <taxon>unclassified sequences</taxon>
        <taxon>metagenomes</taxon>
        <taxon>organismal metagenomes</taxon>
    </lineage>
</organism>
<feature type="transmembrane region" description="Helical" evidence="1">
    <location>
        <begin position="202"/>
        <end position="220"/>
    </location>
</feature>
<proteinExistence type="predicted"/>
<keyword evidence="1" id="KW-0472">Membrane</keyword>
<evidence type="ECO:0000256" key="1">
    <source>
        <dbReference type="SAM" id="Phobius"/>
    </source>
</evidence>
<reference evidence="2" key="1">
    <citation type="journal article" date="2020" name="Nature">
        <title>Giant virus diversity and host interactions through global metagenomics.</title>
        <authorList>
            <person name="Schulz F."/>
            <person name="Roux S."/>
            <person name="Paez-Espino D."/>
            <person name="Jungbluth S."/>
            <person name="Walsh D.A."/>
            <person name="Denef V.J."/>
            <person name="McMahon K.D."/>
            <person name="Konstantinidis K.T."/>
            <person name="Eloe-Fadrosh E.A."/>
            <person name="Kyrpides N.C."/>
            <person name="Woyke T."/>
        </authorList>
    </citation>
    <scope>NUCLEOTIDE SEQUENCE</scope>
    <source>
        <strain evidence="2">GVMAG-S-ERX556049-19</strain>
    </source>
</reference>
<protein>
    <submittedName>
        <fullName evidence="2">Uncharacterized protein</fullName>
    </submittedName>
</protein>
<keyword evidence="1" id="KW-1133">Transmembrane helix</keyword>
<dbReference type="AlphaFoldDB" id="A0A6C0FFN4"/>